<organism evidence="11 12">
    <name type="scientific">Candidatus Adlerbacteria bacterium GW2011_GWB1_54_7</name>
    <dbReference type="NCBI Taxonomy" id="1618607"/>
    <lineage>
        <taxon>Bacteria</taxon>
        <taxon>Candidatus Adleribacteriota</taxon>
    </lineage>
</organism>
<evidence type="ECO:0000313" key="12">
    <source>
        <dbReference type="Proteomes" id="UP000033852"/>
    </source>
</evidence>
<dbReference type="EMBL" id="LCRR01000004">
    <property type="protein sequence ID" value="KKW37757.1"/>
    <property type="molecule type" value="Genomic_DNA"/>
</dbReference>
<evidence type="ECO:0000259" key="10">
    <source>
        <dbReference type="PROSITE" id="PS51903"/>
    </source>
</evidence>
<dbReference type="PROSITE" id="PS00870">
    <property type="entry name" value="CLPAB_1"/>
    <property type="match status" value="1"/>
</dbReference>
<dbReference type="PRINTS" id="PR00300">
    <property type="entry name" value="CLPPROTEASEA"/>
</dbReference>
<accession>A0A0G2A9T1</accession>
<dbReference type="InterPro" id="IPR027417">
    <property type="entry name" value="P-loop_NTPase"/>
</dbReference>
<dbReference type="Gene3D" id="1.10.8.60">
    <property type="match status" value="1"/>
</dbReference>
<dbReference type="FunFam" id="3.40.50.300:FF:000120">
    <property type="entry name" value="ATP-dependent chaperone ClpB"/>
    <property type="match status" value="1"/>
</dbReference>
<proteinExistence type="inferred from homology"/>
<comment type="caution">
    <text evidence="11">The sequence shown here is derived from an EMBL/GenBank/DDBJ whole genome shotgun (WGS) entry which is preliminary data.</text>
</comment>
<dbReference type="Proteomes" id="UP000033852">
    <property type="component" value="Unassembled WGS sequence"/>
</dbReference>
<evidence type="ECO:0000256" key="4">
    <source>
        <dbReference type="ARBA" id="ARBA00022840"/>
    </source>
</evidence>
<keyword evidence="4 8" id="KW-0067">ATP-binding</keyword>
<dbReference type="SUPFAM" id="SSF52540">
    <property type="entry name" value="P-loop containing nucleoside triphosphate hydrolases"/>
    <property type="match status" value="2"/>
</dbReference>
<feature type="domain" description="Clp R" evidence="10">
    <location>
        <begin position="4"/>
        <end position="149"/>
    </location>
</feature>
<dbReference type="InterPro" id="IPR001270">
    <property type="entry name" value="ClpA/B"/>
</dbReference>
<evidence type="ECO:0000256" key="8">
    <source>
        <dbReference type="RuleBase" id="RU004432"/>
    </source>
</evidence>
<comment type="similarity">
    <text evidence="1 8">Belongs to the ClpA/ClpB family.</text>
</comment>
<sequence>MPPFNHFTTKAKEAVRRAHELAVERGQNQVSPLHLLAALLLQEESLVVSVLDKLEVDLVLLTDTALESLEGAPGGSLLSPSYQLYLTPELVQALERSAKVATELHDEFVSTEHLFIAILDIPGVARDTLSRFRITRESVMRALQELRSQKTAVTEVPKKYRALQKYTRSLTKMAHENKLDPVIGRDQEISRVIQILSRRTKNNPILIGEAGVGKTAIAEGLAQRIAMGDVPDSLRDKDLVSLDLGSLIAGTKYRGEFEERLKAIMKEIERAEGKILLFIDEIHTMIGAGAAEGAMDASNMLKPALARGDLHVVGATTLREYQKHIERDPAFQRRFQPVHVLEPGLDDATAILRGLKEKYELFHGVHITDDALVSAVQLSARYIPDRFLPDKAIDLIDEASSSLRISLENKPEVLADAHRKIMRLEVEKEALRKEAESPEGAVDNGNGLHTGKRSAKTRVKQIEKEIAELKEQTHEIELRWKNEKQVLGDIKSIKKELESLRLEAESAEASVNLARAAEIRYGEIPSLERELEQKQKRLKKLQSTRRILKEEITDADIASVVSKWTGIPVSRMLEEEAQKLMRIEEVLGSRVIGQSEAVQKVADAVKRSRAGIADPNRPIASFIFLGPTGVGKTELTKALAEFMFDDEKALIRVDMSEYMEKHSVSKILGAPPGYVGHEEGGALTELVRHRPYAVLLFDEIEKAHPEVFNVLLQVLDNGILTDAKGRKVNFRNAIIIMTSNIGAQHIDKMEQIGFATQGSSDERNYAVAKEKVQESLKDYFRPEFLNRIDEIIIFNILSPRAVEEIVSIQVKEVVERLAQKYISLSLTPSVFEYLAKEGYNPHYGARPLRRLIQDKILTKVASLMVSRGVLSGGSVTVDVKSVKDGGEEFIFDVKKTSKGRTVKVPASVLSEEKVGGLS</sequence>
<dbReference type="FunFam" id="3.40.50.300:FF:000025">
    <property type="entry name" value="ATP-dependent Clp protease subunit"/>
    <property type="match status" value="1"/>
</dbReference>
<keyword evidence="5 8" id="KW-0143">Chaperone</keyword>
<dbReference type="PANTHER" id="PTHR11638">
    <property type="entry name" value="ATP-DEPENDENT CLP PROTEASE"/>
    <property type="match status" value="1"/>
</dbReference>
<evidence type="ECO:0000313" key="11">
    <source>
        <dbReference type="EMBL" id="KKW37757.1"/>
    </source>
</evidence>
<dbReference type="CDD" id="cd00009">
    <property type="entry name" value="AAA"/>
    <property type="match status" value="1"/>
</dbReference>
<evidence type="ECO:0000256" key="9">
    <source>
        <dbReference type="SAM" id="MobiDB-lite"/>
    </source>
</evidence>
<dbReference type="SMART" id="SM01086">
    <property type="entry name" value="ClpB_D2-small"/>
    <property type="match status" value="1"/>
</dbReference>
<dbReference type="Gene3D" id="3.40.50.300">
    <property type="entry name" value="P-loop containing nucleotide triphosphate hydrolases"/>
    <property type="match status" value="3"/>
</dbReference>
<dbReference type="FunFam" id="3.40.50.300:FF:000010">
    <property type="entry name" value="Chaperone clpB 1, putative"/>
    <property type="match status" value="1"/>
</dbReference>
<feature type="region of interest" description="Disordered" evidence="9">
    <location>
        <begin position="432"/>
        <end position="457"/>
    </location>
</feature>
<keyword evidence="3 8" id="KW-0547">Nucleotide-binding</keyword>
<dbReference type="Pfam" id="PF07724">
    <property type="entry name" value="AAA_2"/>
    <property type="match status" value="1"/>
</dbReference>
<dbReference type="Pfam" id="PF10431">
    <property type="entry name" value="ClpB_D2-small"/>
    <property type="match status" value="1"/>
</dbReference>
<dbReference type="SMART" id="SM00382">
    <property type="entry name" value="AAA"/>
    <property type="match status" value="2"/>
</dbReference>
<protein>
    <submittedName>
        <fullName evidence="11">ATP-dependent chaperone ClpB</fullName>
    </submittedName>
</protein>
<name>A0A0G2A9T1_9BACT</name>
<evidence type="ECO:0000256" key="7">
    <source>
        <dbReference type="PROSITE-ProRule" id="PRU01251"/>
    </source>
</evidence>
<dbReference type="Pfam" id="PF02861">
    <property type="entry name" value="Clp_N"/>
    <property type="match status" value="1"/>
</dbReference>
<dbReference type="CDD" id="cd19499">
    <property type="entry name" value="RecA-like_ClpB_Hsp104-like"/>
    <property type="match status" value="1"/>
</dbReference>
<gene>
    <name evidence="11" type="ORF">UY86_C0004G0086</name>
</gene>
<dbReference type="SUPFAM" id="SSF81923">
    <property type="entry name" value="Double Clp-N motif"/>
    <property type="match status" value="1"/>
</dbReference>
<dbReference type="InterPro" id="IPR003959">
    <property type="entry name" value="ATPase_AAA_core"/>
</dbReference>
<evidence type="ECO:0000256" key="1">
    <source>
        <dbReference type="ARBA" id="ARBA00008675"/>
    </source>
</evidence>
<comment type="subunit">
    <text evidence="6">Homohexamer. The oligomerization is ATP-dependent.</text>
</comment>
<dbReference type="InterPro" id="IPR028299">
    <property type="entry name" value="ClpA/B_CS2"/>
</dbReference>
<dbReference type="InterPro" id="IPR003593">
    <property type="entry name" value="AAA+_ATPase"/>
</dbReference>
<dbReference type="GO" id="GO:0005737">
    <property type="term" value="C:cytoplasm"/>
    <property type="evidence" value="ECO:0007669"/>
    <property type="project" value="TreeGrafter"/>
</dbReference>
<keyword evidence="2 7" id="KW-0677">Repeat</keyword>
<dbReference type="Pfam" id="PF00004">
    <property type="entry name" value="AAA"/>
    <property type="match status" value="1"/>
</dbReference>
<dbReference type="Gene3D" id="1.10.1780.10">
    <property type="entry name" value="Clp, N-terminal domain"/>
    <property type="match status" value="1"/>
</dbReference>
<dbReference type="InterPro" id="IPR050130">
    <property type="entry name" value="ClpA_ClpB"/>
</dbReference>
<evidence type="ECO:0000256" key="5">
    <source>
        <dbReference type="ARBA" id="ARBA00023186"/>
    </source>
</evidence>
<dbReference type="InterPro" id="IPR041546">
    <property type="entry name" value="ClpA/ClpB_AAA_lid"/>
</dbReference>
<dbReference type="InterPro" id="IPR018368">
    <property type="entry name" value="ClpA/B_CS1"/>
</dbReference>
<evidence type="ECO:0000256" key="3">
    <source>
        <dbReference type="ARBA" id="ARBA00022741"/>
    </source>
</evidence>
<dbReference type="PATRIC" id="fig|1618607.3.peg.373"/>
<dbReference type="GO" id="GO:0034605">
    <property type="term" value="P:cellular response to heat"/>
    <property type="evidence" value="ECO:0007669"/>
    <property type="project" value="TreeGrafter"/>
</dbReference>
<reference evidence="11 12" key="1">
    <citation type="journal article" date="2015" name="Nature">
        <title>rRNA introns, odd ribosomes, and small enigmatic genomes across a large radiation of phyla.</title>
        <authorList>
            <person name="Brown C.T."/>
            <person name="Hug L.A."/>
            <person name="Thomas B.C."/>
            <person name="Sharon I."/>
            <person name="Castelle C.J."/>
            <person name="Singh A."/>
            <person name="Wilkins M.J."/>
            <person name="Williams K.H."/>
            <person name="Banfield J.F."/>
        </authorList>
    </citation>
    <scope>NUCLEOTIDE SEQUENCE [LARGE SCALE GENOMIC DNA]</scope>
</reference>
<dbReference type="InterPro" id="IPR004176">
    <property type="entry name" value="Clp_R_N"/>
</dbReference>
<dbReference type="Pfam" id="PF17871">
    <property type="entry name" value="AAA_lid_9"/>
    <property type="match status" value="1"/>
</dbReference>
<dbReference type="PROSITE" id="PS00871">
    <property type="entry name" value="CLPAB_2"/>
    <property type="match status" value="1"/>
</dbReference>
<evidence type="ECO:0000256" key="6">
    <source>
        <dbReference type="ARBA" id="ARBA00026057"/>
    </source>
</evidence>
<dbReference type="PROSITE" id="PS51903">
    <property type="entry name" value="CLP_R"/>
    <property type="match status" value="1"/>
</dbReference>
<dbReference type="InterPro" id="IPR036628">
    <property type="entry name" value="Clp_N_dom_sf"/>
</dbReference>
<dbReference type="GO" id="GO:0016887">
    <property type="term" value="F:ATP hydrolysis activity"/>
    <property type="evidence" value="ECO:0007669"/>
    <property type="project" value="InterPro"/>
</dbReference>
<dbReference type="InterPro" id="IPR019489">
    <property type="entry name" value="Clp_ATPase_C"/>
</dbReference>
<dbReference type="AlphaFoldDB" id="A0A0G2A9T1"/>
<dbReference type="PANTHER" id="PTHR11638:SF18">
    <property type="entry name" value="HEAT SHOCK PROTEIN 104"/>
    <property type="match status" value="1"/>
</dbReference>
<evidence type="ECO:0000256" key="2">
    <source>
        <dbReference type="ARBA" id="ARBA00022737"/>
    </source>
</evidence>
<dbReference type="STRING" id="1618607.UY86_C0004G0086"/>
<dbReference type="GO" id="GO:0005524">
    <property type="term" value="F:ATP binding"/>
    <property type="evidence" value="ECO:0007669"/>
    <property type="project" value="UniProtKB-KW"/>
</dbReference>